<dbReference type="AlphaFoldDB" id="A0A0B7BPV3"/>
<evidence type="ECO:0000256" key="1">
    <source>
        <dbReference type="SAM" id="Phobius"/>
    </source>
</evidence>
<feature type="transmembrane region" description="Helical" evidence="1">
    <location>
        <begin position="7"/>
        <end position="27"/>
    </location>
</feature>
<evidence type="ECO:0000313" key="2">
    <source>
        <dbReference type="EMBL" id="CEK94963.1"/>
    </source>
</evidence>
<keyword evidence="1" id="KW-1133">Transmembrane helix</keyword>
<dbReference type="EMBL" id="HACG01048098">
    <property type="protein sequence ID" value="CEK94963.1"/>
    <property type="molecule type" value="Transcribed_RNA"/>
</dbReference>
<keyword evidence="1" id="KW-0812">Transmembrane</keyword>
<protein>
    <submittedName>
        <fullName evidence="2">Uncharacterized protein</fullName>
    </submittedName>
</protein>
<organism evidence="2">
    <name type="scientific">Arion vulgaris</name>
    <dbReference type="NCBI Taxonomy" id="1028688"/>
    <lineage>
        <taxon>Eukaryota</taxon>
        <taxon>Metazoa</taxon>
        <taxon>Spiralia</taxon>
        <taxon>Lophotrochozoa</taxon>
        <taxon>Mollusca</taxon>
        <taxon>Gastropoda</taxon>
        <taxon>Heterobranchia</taxon>
        <taxon>Euthyneura</taxon>
        <taxon>Panpulmonata</taxon>
        <taxon>Eupulmonata</taxon>
        <taxon>Stylommatophora</taxon>
        <taxon>Helicina</taxon>
        <taxon>Arionoidea</taxon>
        <taxon>Arionidae</taxon>
        <taxon>Arion</taxon>
    </lineage>
</organism>
<proteinExistence type="predicted"/>
<name>A0A0B7BPV3_9EUPU</name>
<gene>
    <name evidence="2" type="primary">ORF204725</name>
</gene>
<accession>A0A0B7BPV3</accession>
<sequence>MKQKRPNLFISLTVGNISAAMVIQLWLSNKEGVIKFKELHSHTQNGINDTLFLRYRRD</sequence>
<keyword evidence="1" id="KW-0472">Membrane</keyword>
<reference evidence="2" key="1">
    <citation type="submission" date="2014-12" db="EMBL/GenBank/DDBJ databases">
        <title>Insight into the proteome of Arion vulgaris.</title>
        <authorList>
            <person name="Aradska J."/>
            <person name="Bulat T."/>
            <person name="Smidak R."/>
            <person name="Sarate P."/>
            <person name="Gangsoo J."/>
            <person name="Sialana F."/>
            <person name="Bilban M."/>
            <person name="Lubec G."/>
        </authorList>
    </citation>
    <scope>NUCLEOTIDE SEQUENCE</scope>
    <source>
        <tissue evidence="2">Skin</tissue>
    </source>
</reference>